<dbReference type="EMBL" id="PDKO01000001">
    <property type="protein sequence ID" value="RXJ64597.1"/>
    <property type="molecule type" value="Genomic_DNA"/>
</dbReference>
<comment type="caution">
    <text evidence="11">The sequence shown here is derived from an EMBL/GenBank/DDBJ whole genome shotgun (WGS) entry which is preliminary data.</text>
</comment>
<evidence type="ECO:0000256" key="6">
    <source>
        <dbReference type="ARBA" id="ARBA00022777"/>
    </source>
</evidence>
<sequence>MKISLAWKWVIASLLIESLMLTLMVIKNVDQLKNNLSTQTYIRLDEQKILLQSALVAPIAQMDYATIDAILKETKAISTIDYMVVVDNQNNCISSVGWSDCKNLPTVEFDPFSENSLEDERFDTSIPITLFSQTLGKVYLGLSTKFYIQAKEEMIIRSIIIALIELLLSAFLLITVSKWIIKNLVKLTHTANAIALGDYSQRIDLGDSKETLQLQESFNLMAINIEKNIENLKLSNEKEKKLFEKLKSQLEKNYEQDLLLKHQTRMAIIGEMLNNIAHQWRQPLNAITIQLSSLKLKKELDLLEDKDISDTADSVMKYANYLSNTIDDFRNFMKVNPQKEHFSIQNCFNKAVEIVSASLKNNDINLDITKSKGELFIDGIMNELTQVFINILNNSKDILNEKNIEHKVIQISFYKQNDKLIITIQDNAGGVEESIIDKVFDPYFTTKHKSQGTGIGLYMSSKIIHEHFSGEIIVKNEDIEYEKRVYKGAKFYIILPI</sequence>
<keyword evidence="6" id="KW-0418">Kinase</keyword>
<dbReference type="InterPro" id="IPR036890">
    <property type="entry name" value="HATPase_C_sf"/>
</dbReference>
<dbReference type="InterPro" id="IPR003660">
    <property type="entry name" value="HAMP_dom"/>
</dbReference>
<proteinExistence type="predicted"/>
<dbReference type="SUPFAM" id="SSF47384">
    <property type="entry name" value="Homodimeric domain of signal transducing histidine kinase"/>
    <property type="match status" value="1"/>
</dbReference>
<dbReference type="CDD" id="cd06225">
    <property type="entry name" value="HAMP"/>
    <property type="match status" value="1"/>
</dbReference>
<comment type="subcellular location">
    <subcellularLocation>
        <location evidence="2">Membrane</location>
    </subcellularLocation>
</comment>
<dbReference type="PROSITE" id="PS50885">
    <property type="entry name" value="HAMP"/>
    <property type="match status" value="1"/>
</dbReference>
<dbReference type="PRINTS" id="PR00344">
    <property type="entry name" value="BCTRLSENSOR"/>
</dbReference>
<evidence type="ECO:0000259" key="9">
    <source>
        <dbReference type="PROSITE" id="PS50109"/>
    </source>
</evidence>
<evidence type="ECO:0000256" key="1">
    <source>
        <dbReference type="ARBA" id="ARBA00000085"/>
    </source>
</evidence>
<name>A0A4Q0Y399_9BACT</name>
<feature type="transmembrane region" description="Helical" evidence="8">
    <location>
        <begin position="6"/>
        <end position="26"/>
    </location>
</feature>
<accession>A0A4Q0Y399</accession>
<dbReference type="Proteomes" id="UP000290191">
    <property type="component" value="Unassembled WGS sequence"/>
</dbReference>
<dbReference type="InterPro" id="IPR005467">
    <property type="entry name" value="His_kinase_dom"/>
</dbReference>
<keyword evidence="4" id="KW-0597">Phosphoprotein</keyword>
<keyword evidence="12" id="KW-1185">Reference proteome</keyword>
<dbReference type="RefSeq" id="WP_129080999.1">
    <property type="nucleotide sequence ID" value="NZ_CP041070.1"/>
</dbReference>
<dbReference type="Pfam" id="PF00672">
    <property type="entry name" value="HAMP"/>
    <property type="match status" value="1"/>
</dbReference>
<protein>
    <recommendedName>
        <fullName evidence="3">histidine kinase</fullName>
        <ecNumber evidence="3">2.7.13.3</ecNumber>
    </recommendedName>
</protein>
<evidence type="ECO:0000256" key="7">
    <source>
        <dbReference type="SAM" id="Coils"/>
    </source>
</evidence>
<feature type="domain" description="Histidine kinase" evidence="9">
    <location>
        <begin position="275"/>
        <end position="497"/>
    </location>
</feature>
<dbReference type="Gene3D" id="6.10.340.10">
    <property type="match status" value="1"/>
</dbReference>
<dbReference type="GO" id="GO:0000155">
    <property type="term" value="F:phosphorelay sensor kinase activity"/>
    <property type="evidence" value="ECO:0007669"/>
    <property type="project" value="InterPro"/>
</dbReference>
<dbReference type="GO" id="GO:0016020">
    <property type="term" value="C:membrane"/>
    <property type="evidence" value="ECO:0007669"/>
    <property type="project" value="UniProtKB-SubCell"/>
</dbReference>
<feature type="domain" description="HAMP" evidence="10">
    <location>
        <begin position="178"/>
        <end position="230"/>
    </location>
</feature>
<keyword evidence="7" id="KW-0175">Coiled coil</keyword>
<dbReference type="PANTHER" id="PTHR43065:SF42">
    <property type="entry name" value="TWO-COMPONENT SENSOR PPRA"/>
    <property type="match status" value="1"/>
</dbReference>
<feature type="transmembrane region" description="Helical" evidence="8">
    <location>
        <begin position="159"/>
        <end position="181"/>
    </location>
</feature>
<dbReference type="AlphaFoldDB" id="A0A4Q0Y399"/>
<evidence type="ECO:0000313" key="11">
    <source>
        <dbReference type="EMBL" id="RXJ64597.1"/>
    </source>
</evidence>
<gene>
    <name evidence="11" type="ORF">CRV06_01170</name>
</gene>
<dbReference type="SMART" id="SM00387">
    <property type="entry name" value="HATPase_c"/>
    <property type="match status" value="1"/>
</dbReference>
<dbReference type="Gene3D" id="3.30.565.10">
    <property type="entry name" value="Histidine kinase-like ATPase, C-terminal domain"/>
    <property type="match status" value="1"/>
</dbReference>
<evidence type="ECO:0000256" key="8">
    <source>
        <dbReference type="SAM" id="Phobius"/>
    </source>
</evidence>
<evidence type="ECO:0000256" key="2">
    <source>
        <dbReference type="ARBA" id="ARBA00004370"/>
    </source>
</evidence>
<dbReference type="SMART" id="SM00304">
    <property type="entry name" value="HAMP"/>
    <property type="match status" value="1"/>
</dbReference>
<evidence type="ECO:0000313" key="12">
    <source>
        <dbReference type="Proteomes" id="UP000290191"/>
    </source>
</evidence>
<keyword evidence="8" id="KW-0472">Membrane</keyword>
<dbReference type="PANTHER" id="PTHR43065">
    <property type="entry name" value="SENSOR HISTIDINE KINASE"/>
    <property type="match status" value="1"/>
</dbReference>
<keyword evidence="5" id="KW-0808">Transferase</keyword>
<dbReference type="InterPro" id="IPR004358">
    <property type="entry name" value="Sig_transdc_His_kin-like_C"/>
</dbReference>
<dbReference type="SUPFAM" id="SSF158472">
    <property type="entry name" value="HAMP domain-like"/>
    <property type="match status" value="1"/>
</dbReference>
<dbReference type="InterPro" id="IPR036097">
    <property type="entry name" value="HisK_dim/P_sf"/>
</dbReference>
<dbReference type="InterPro" id="IPR003594">
    <property type="entry name" value="HATPase_dom"/>
</dbReference>
<dbReference type="STRING" id="877500.GCA_000935065_02482"/>
<dbReference type="Gene3D" id="1.10.287.130">
    <property type="match status" value="1"/>
</dbReference>
<keyword evidence="8" id="KW-0812">Transmembrane</keyword>
<feature type="coiled-coil region" evidence="7">
    <location>
        <begin position="222"/>
        <end position="256"/>
    </location>
</feature>
<evidence type="ECO:0000256" key="3">
    <source>
        <dbReference type="ARBA" id="ARBA00012438"/>
    </source>
</evidence>
<dbReference type="OrthoDB" id="224978at2"/>
<comment type="catalytic activity">
    <reaction evidence="1">
        <text>ATP + protein L-histidine = ADP + protein N-phospho-L-histidine.</text>
        <dbReference type="EC" id="2.7.13.3"/>
    </reaction>
</comment>
<reference evidence="11 12" key="1">
    <citation type="submission" date="2017-10" db="EMBL/GenBank/DDBJ databases">
        <title>Genomics of the genus Arcobacter.</title>
        <authorList>
            <person name="Perez-Cataluna A."/>
            <person name="Figueras M.J."/>
        </authorList>
    </citation>
    <scope>NUCLEOTIDE SEQUENCE [LARGE SCALE GENOMIC DNA]</scope>
    <source>
        <strain evidence="11 12">DSM 24636</strain>
    </source>
</reference>
<evidence type="ECO:0000256" key="5">
    <source>
        <dbReference type="ARBA" id="ARBA00022679"/>
    </source>
</evidence>
<dbReference type="EC" id="2.7.13.3" evidence="3"/>
<dbReference type="Pfam" id="PF02518">
    <property type="entry name" value="HATPase_c"/>
    <property type="match status" value="1"/>
</dbReference>
<evidence type="ECO:0000256" key="4">
    <source>
        <dbReference type="ARBA" id="ARBA00022553"/>
    </source>
</evidence>
<evidence type="ECO:0000259" key="10">
    <source>
        <dbReference type="PROSITE" id="PS50885"/>
    </source>
</evidence>
<dbReference type="PROSITE" id="PS50109">
    <property type="entry name" value="HIS_KIN"/>
    <property type="match status" value="1"/>
</dbReference>
<dbReference type="SUPFAM" id="SSF55874">
    <property type="entry name" value="ATPase domain of HSP90 chaperone/DNA topoisomerase II/histidine kinase"/>
    <property type="match status" value="1"/>
</dbReference>
<keyword evidence="8" id="KW-1133">Transmembrane helix</keyword>
<organism evidence="11 12">
    <name type="scientific">Halarcobacter anaerophilus</name>
    <dbReference type="NCBI Taxonomy" id="877500"/>
    <lineage>
        <taxon>Bacteria</taxon>
        <taxon>Pseudomonadati</taxon>
        <taxon>Campylobacterota</taxon>
        <taxon>Epsilonproteobacteria</taxon>
        <taxon>Campylobacterales</taxon>
        <taxon>Arcobacteraceae</taxon>
        <taxon>Halarcobacter</taxon>
    </lineage>
</organism>